<sequence>MVVPLLYYFIEKQCKMYEFMVKIIKEKLYKCRNYIIRIC</sequence>
<dbReference type="KEGG" id="cbi:CLJ_B2504"/>
<evidence type="ECO:0000313" key="1">
    <source>
        <dbReference type="EMBL" id="ACQ52188.1"/>
    </source>
</evidence>
<evidence type="ECO:0000313" key="2">
    <source>
        <dbReference type="Proteomes" id="UP000002333"/>
    </source>
</evidence>
<accession>A0A3F2ZVL3</accession>
<dbReference type="EMBL" id="CP001083">
    <property type="protein sequence ID" value="ACQ52188.1"/>
    <property type="molecule type" value="Genomic_DNA"/>
</dbReference>
<protein>
    <submittedName>
        <fullName evidence="1">Uncharacterized protein</fullName>
    </submittedName>
</protein>
<reference evidence="1 2" key="1">
    <citation type="journal article" date="2007" name="PLoS ONE">
        <title>Analysis of the neurotoxin complex genes in Clostridium botulinum A1-A4 and B1 strains: BoNT/A3, /Ba4 and /B1 clusters are located within plasmids.</title>
        <authorList>
            <person name="Smith T.J."/>
            <person name="Hill K.K."/>
            <person name="Foley B.T."/>
            <person name="Detter J.C."/>
            <person name="Munk A.C."/>
            <person name="Bruce D.C."/>
            <person name="Doggett N.A."/>
            <person name="Smith L.A."/>
            <person name="Marks J.D."/>
            <person name="Xie G."/>
            <person name="Brettin T.S."/>
        </authorList>
    </citation>
    <scope>NUCLEOTIDE SEQUENCE [LARGE SCALE GENOMIC DNA]</scope>
    <source>
        <strain evidence="2">657 / Type Ba4</strain>
    </source>
</reference>
<proteinExistence type="predicted"/>
<organism evidence="1 2">
    <name type="scientific">Clostridium botulinum (strain 657 / Type Ba4)</name>
    <dbReference type="NCBI Taxonomy" id="515621"/>
    <lineage>
        <taxon>Bacteria</taxon>
        <taxon>Bacillati</taxon>
        <taxon>Bacillota</taxon>
        <taxon>Clostridia</taxon>
        <taxon>Eubacteriales</taxon>
        <taxon>Clostridiaceae</taxon>
        <taxon>Clostridium</taxon>
    </lineage>
</organism>
<reference evidence="2" key="2">
    <citation type="submission" date="2008-05" db="EMBL/GenBank/DDBJ databases">
        <title>Genome sequence of Clostridium botulinum Ba4 strain 657.</title>
        <authorList>
            <person name="Shrivastava S."/>
            <person name="Brown J.L."/>
            <person name="Bruce D."/>
            <person name="Detter C."/>
            <person name="Munk C."/>
            <person name="Smith L.A."/>
            <person name="Smith T.J."/>
            <person name="Sutton G."/>
            <person name="Brettin T.S."/>
        </authorList>
    </citation>
    <scope>NUCLEOTIDE SEQUENCE [LARGE SCALE GENOMIC DNA]</scope>
    <source>
        <strain evidence="2">657 / Type Ba4</strain>
    </source>
</reference>
<dbReference type="AlphaFoldDB" id="A0A3F2ZVL3"/>
<name>A0A3F2ZVL3_CLOB6</name>
<gene>
    <name evidence="1" type="ordered locus">CLJ_B2504</name>
</gene>
<dbReference type="Proteomes" id="UP000002333">
    <property type="component" value="Chromosome"/>
</dbReference>